<dbReference type="EMBL" id="MDYQ01000073">
    <property type="protein sequence ID" value="PRP83906.1"/>
    <property type="molecule type" value="Genomic_DNA"/>
</dbReference>
<keyword evidence="3" id="KW-1185">Reference proteome</keyword>
<feature type="chain" id="PRO_5015135580" evidence="1">
    <location>
        <begin position="18"/>
        <end position="132"/>
    </location>
</feature>
<dbReference type="AlphaFoldDB" id="A0A2P6NIX3"/>
<reference evidence="2 3" key="1">
    <citation type="journal article" date="2018" name="Genome Biol. Evol.">
        <title>Multiple Roots of Fruiting Body Formation in Amoebozoa.</title>
        <authorList>
            <person name="Hillmann F."/>
            <person name="Forbes G."/>
            <person name="Novohradska S."/>
            <person name="Ferling I."/>
            <person name="Riege K."/>
            <person name="Groth M."/>
            <person name="Westermann M."/>
            <person name="Marz M."/>
            <person name="Spaller T."/>
            <person name="Winckler T."/>
            <person name="Schaap P."/>
            <person name="Glockner G."/>
        </authorList>
    </citation>
    <scope>NUCLEOTIDE SEQUENCE [LARGE SCALE GENOMIC DNA]</scope>
    <source>
        <strain evidence="2 3">Jena</strain>
    </source>
</reference>
<sequence length="132" mass="14159">MKAATLVLLALFAQALSLQFWVVTVHNEVGSNLSLGNFTCNLPVRHKLPSSLRTGSSDFFVTQGDALSASFTYSASENQVSFNVDAPEGWSDLKATAEVTGETLIATTKPRCATLAANVNRCTIDFTVTKKN</sequence>
<evidence type="ECO:0000256" key="1">
    <source>
        <dbReference type="SAM" id="SignalP"/>
    </source>
</evidence>
<dbReference type="InParanoid" id="A0A2P6NIX3"/>
<dbReference type="Proteomes" id="UP000241769">
    <property type="component" value="Unassembled WGS sequence"/>
</dbReference>
<evidence type="ECO:0000313" key="3">
    <source>
        <dbReference type="Proteomes" id="UP000241769"/>
    </source>
</evidence>
<gene>
    <name evidence="2" type="ORF">PROFUN_08843</name>
</gene>
<accession>A0A2P6NIX3</accession>
<organism evidence="2 3">
    <name type="scientific">Planoprotostelium fungivorum</name>
    <dbReference type="NCBI Taxonomy" id="1890364"/>
    <lineage>
        <taxon>Eukaryota</taxon>
        <taxon>Amoebozoa</taxon>
        <taxon>Evosea</taxon>
        <taxon>Variosea</taxon>
        <taxon>Cavosteliida</taxon>
        <taxon>Cavosteliaceae</taxon>
        <taxon>Planoprotostelium</taxon>
    </lineage>
</organism>
<feature type="signal peptide" evidence="1">
    <location>
        <begin position="1"/>
        <end position="17"/>
    </location>
</feature>
<evidence type="ECO:0000313" key="2">
    <source>
        <dbReference type="EMBL" id="PRP83906.1"/>
    </source>
</evidence>
<protein>
    <submittedName>
        <fullName evidence="2">Uncharacterized protein</fullName>
    </submittedName>
</protein>
<proteinExistence type="predicted"/>
<name>A0A2P6NIX3_9EUKA</name>
<comment type="caution">
    <text evidence="2">The sequence shown here is derived from an EMBL/GenBank/DDBJ whole genome shotgun (WGS) entry which is preliminary data.</text>
</comment>
<keyword evidence="1" id="KW-0732">Signal</keyword>